<keyword evidence="3" id="KW-0808">Transferase</keyword>
<dbReference type="GO" id="GO:0006427">
    <property type="term" value="P:histidyl-tRNA aminoacylation"/>
    <property type="evidence" value="ECO:0007669"/>
    <property type="project" value="TreeGrafter"/>
</dbReference>
<dbReference type="SUPFAM" id="SSF55681">
    <property type="entry name" value="Class II aaRS and biotin synthetases"/>
    <property type="match status" value="1"/>
</dbReference>
<dbReference type="Pfam" id="PF13393">
    <property type="entry name" value="tRNA-synt_His"/>
    <property type="match status" value="1"/>
</dbReference>
<dbReference type="GO" id="GO:0004821">
    <property type="term" value="F:histidine-tRNA ligase activity"/>
    <property type="evidence" value="ECO:0007669"/>
    <property type="project" value="TreeGrafter"/>
</dbReference>
<gene>
    <name evidence="3" type="ORF">H9943_10235</name>
</gene>
<name>A0A9D2M513_9FIRM</name>
<dbReference type="GO" id="GO:0005737">
    <property type="term" value="C:cytoplasm"/>
    <property type="evidence" value="ECO:0007669"/>
    <property type="project" value="InterPro"/>
</dbReference>
<protein>
    <submittedName>
        <fullName evidence="3">ATP phosphoribosyltransferase regulatory subunit</fullName>
    </submittedName>
</protein>
<evidence type="ECO:0000313" key="3">
    <source>
        <dbReference type="EMBL" id="HJB40756.1"/>
    </source>
</evidence>
<evidence type="ECO:0000256" key="1">
    <source>
        <dbReference type="PIRSR" id="PIRSR001549-1"/>
    </source>
</evidence>
<sequence>MKENQWDEPLSELYRQYGFRKFRISKFEDYDLYVENKDFLHTGTVIAFRDADGSLKALKPDVTLSVMKNSRGENEKLYYSENVYREKNGFFREILQVGVESVGKIDAYAQAEVVILAVRSLELLSEQYVLNVSAVDFIHRVLCEISPEQAVRQEILLMVEQKNIHGIQALVQSGRLTEEKATYLTALMKICAPLQEGLILAKQAVGSRPEGELLRGLQELSQLLNQLGMGESVRLDFSLVNSMDYYNGIIFQGFVPDVPAAVLFGGRYDKLPEKMGKRVGAIGFGIDLSMLEQRVKKDSPYDVDYVLLYKEQIAPKEMFLLAQALRQRGKSVLCQPKEVDCAVVRCKKMLDYREGMTAEEVTA</sequence>
<dbReference type="PANTHER" id="PTHR43707:SF1">
    <property type="entry name" value="HISTIDINE--TRNA LIGASE, MITOCHONDRIAL-RELATED"/>
    <property type="match status" value="1"/>
</dbReference>
<organism evidence="3 4">
    <name type="scientific">Candidatus Ruthenibacterium avium</name>
    <dbReference type="NCBI Taxonomy" id="2838751"/>
    <lineage>
        <taxon>Bacteria</taxon>
        <taxon>Bacillati</taxon>
        <taxon>Bacillota</taxon>
        <taxon>Clostridia</taxon>
        <taxon>Eubacteriales</taxon>
        <taxon>Oscillospiraceae</taxon>
        <taxon>Ruthenibacterium</taxon>
    </lineage>
</organism>
<reference evidence="3" key="2">
    <citation type="submission" date="2021-04" db="EMBL/GenBank/DDBJ databases">
        <authorList>
            <person name="Gilroy R."/>
        </authorList>
    </citation>
    <scope>NUCLEOTIDE SEQUENCE</scope>
    <source>
        <strain evidence="3">ChiBcec8-14828</strain>
    </source>
</reference>
<dbReference type="GO" id="GO:0016757">
    <property type="term" value="F:glycosyltransferase activity"/>
    <property type="evidence" value="ECO:0007669"/>
    <property type="project" value="UniProtKB-KW"/>
</dbReference>
<dbReference type="InterPro" id="IPR041715">
    <property type="entry name" value="HisRS-like_core"/>
</dbReference>
<dbReference type="InterPro" id="IPR045864">
    <property type="entry name" value="aa-tRNA-synth_II/BPL/LPL"/>
</dbReference>
<comment type="caution">
    <text evidence="3">The sequence shown here is derived from an EMBL/GenBank/DDBJ whole genome shotgun (WGS) entry which is preliminary data.</text>
</comment>
<dbReference type="AlphaFoldDB" id="A0A9D2M513"/>
<accession>A0A9D2M513</accession>
<feature type="binding site" evidence="1">
    <location>
        <position position="85"/>
    </location>
    <ligand>
        <name>L-histidine</name>
        <dbReference type="ChEBI" id="CHEBI:57595"/>
    </ligand>
</feature>
<dbReference type="PIRSF" id="PIRSF001549">
    <property type="entry name" value="His-tRNA_synth"/>
    <property type="match status" value="1"/>
</dbReference>
<feature type="domain" description="Class II Histidinyl-tRNA synthetase (HisRS)-like catalytic core" evidence="2">
    <location>
        <begin position="7"/>
        <end position="290"/>
    </location>
</feature>
<dbReference type="PANTHER" id="PTHR43707">
    <property type="entry name" value="HISTIDYL-TRNA SYNTHETASE"/>
    <property type="match status" value="1"/>
</dbReference>
<reference evidence="3" key="1">
    <citation type="journal article" date="2021" name="PeerJ">
        <title>Extensive microbial diversity within the chicken gut microbiome revealed by metagenomics and culture.</title>
        <authorList>
            <person name="Gilroy R."/>
            <person name="Ravi A."/>
            <person name="Getino M."/>
            <person name="Pursley I."/>
            <person name="Horton D.L."/>
            <person name="Alikhan N.F."/>
            <person name="Baker D."/>
            <person name="Gharbi K."/>
            <person name="Hall N."/>
            <person name="Watson M."/>
            <person name="Adriaenssens E.M."/>
            <person name="Foster-Nyarko E."/>
            <person name="Jarju S."/>
            <person name="Secka A."/>
            <person name="Antonio M."/>
            <person name="Oren A."/>
            <person name="Chaudhuri R.R."/>
            <person name="La Ragione R."/>
            <person name="Hildebrand F."/>
            <person name="Pallen M.J."/>
        </authorList>
    </citation>
    <scope>NUCLEOTIDE SEQUENCE</scope>
    <source>
        <strain evidence="3">ChiBcec8-14828</strain>
    </source>
</reference>
<dbReference type="GO" id="GO:0140096">
    <property type="term" value="F:catalytic activity, acting on a protein"/>
    <property type="evidence" value="ECO:0007669"/>
    <property type="project" value="UniProtKB-ARBA"/>
</dbReference>
<keyword evidence="3" id="KW-0328">Glycosyltransferase</keyword>
<feature type="binding site" evidence="1">
    <location>
        <position position="96"/>
    </location>
    <ligand>
        <name>L-histidine</name>
        <dbReference type="ChEBI" id="CHEBI:57595"/>
    </ligand>
</feature>
<feature type="binding site" evidence="1">
    <location>
        <begin position="245"/>
        <end position="246"/>
    </location>
    <ligand>
        <name>L-histidine</name>
        <dbReference type="ChEBI" id="CHEBI:57595"/>
    </ligand>
</feature>
<feature type="binding site" evidence="1">
    <location>
        <begin position="61"/>
        <end position="63"/>
    </location>
    <ligand>
        <name>L-histidine</name>
        <dbReference type="ChEBI" id="CHEBI:57595"/>
    </ligand>
</feature>
<dbReference type="EMBL" id="DWYA01000092">
    <property type="protein sequence ID" value="HJB40756.1"/>
    <property type="molecule type" value="Genomic_DNA"/>
</dbReference>
<feature type="binding site" evidence="1">
    <location>
        <position position="100"/>
    </location>
    <ligand>
        <name>L-histidine</name>
        <dbReference type="ChEBI" id="CHEBI:57595"/>
    </ligand>
</feature>
<evidence type="ECO:0000313" key="4">
    <source>
        <dbReference type="Proteomes" id="UP000824209"/>
    </source>
</evidence>
<dbReference type="Gene3D" id="3.30.930.10">
    <property type="entry name" value="Bira Bifunctional Protein, Domain 2"/>
    <property type="match status" value="1"/>
</dbReference>
<evidence type="ECO:0000259" key="2">
    <source>
        <dbReference type="Pfam" id="PF13393"/>
    </source>
</evidence>
<dbReference type="Proteomes" id="UP000824209">
    <property type="component" value="Unassembled WGS sequence"/>
</dbReference>
<dbReference type="InterPro" id="IPR004516">
    <property type="entry name" value="HisRS/HisZ"/>
</dbReference>
<proteinExistence type="predicted"/>